<dbReference type="Proteomes" id="UP000001068">
    <property type="component" value="Chromosome"/>
</dbReference>
<sequence precursor="true">MSLRLLTVLLLIAVAIPLAGAQQLPYKAGDWIRYSYMFKRYGGECTATIYVRVDEANYPYVNYSVKVEKTEGDHTICPWGQGYEFSMSINVTWSRPESSGPFLFFVDPSYTGEINLYGVGRVCYVNGVLKSWEVKQNGPAGVVEVSASVVDSSMGFLKPFPTDTLSQNTLSQSLLLVAVVIVAVAMVAVVLFRKRKIRVTISMPLSNPGP</sequence>
<protein>
    <submittedName>
        <fullName evidence="2">Uncharacterized protein</fullName>
    </submittedName>
</protein>
<reference evidence="2 3" key="2">
    <citation type="journal article" date="2011" name="Stand. Genomic Sci.">
        <title>Complete genome sequence of Desulfurococcus mucosus type strain (O7/1).</title>
        <authorList>
            <person name="Wirth R."/>
            <person name="Chertkov O."/>
            <person name="Held B."/>
            <person name="Lapidus A."/>
            <person name="Nolan M."/>
            <person name="Lucas S."/>
            <person name="Hammon N."/>
            <person name="Deshpande S."/>
            <person name="Cheng J.F."/>
            <person name="Tapia R."/>
            <person name="Han C."/>
            <person name="Goodwin L."/>
            <person name="Pitluck S."/>
            <person name="Liolios K."/>
            <person name="Ioanna P."/>
            <person name="Ivanova N."/>
            <person name="Mavromatis K."/>
            <person name="Mikhailova N."/>
            <person name="Pati A."/>
            <person name="Chen A."/>
            <person name="Palaniappan K."/>
            <person name="Land M."/>
            <person name="Hauser L."/>
            <person name="Chang Y.J."/>
            <person name="Jeffries C.D."/>
            <person name="Bilek Y."/>
            <person name="Hader T."/>
            <person name="Rohde M."/>
            <person name="Spring S."/>
            <person name="Sikorski J."/>
            <person name="Goker M."/>
            <person name="Woyke T."/>
            <person name="Bristow J."/>
            <person name="Eisen J.A."/>
            <person name="Markowitz V."/>
            <person name="Hugenholtz P."/>
            <person name="Kyrpides N.C."/>
            <person name="Klenk H.P."/>
        </authorList>
    </citation>
    <scope>NUCLEOTIDE SEQUENCE [LARGE SCALE GENOMIC DNA]</scope>
    <source>
        <strain evidence="3">ATCC 35584 / DSM 2162 / JCM 9187 / O7/1</strain>
    </source>
</reference>
<dbReference type="EMBL" id="CP002363">
    <property type="protein sequence ID" value="ADV65027.1"/>
    <property type="molecule type" value="Genomic_DNA"/>
</dbReference>
<dbReference type="OrthoDB" id="20188at2157"/>
<organism evidence="2 3">
    <name type="scientific">Desulfurococcus mucosus (strain ATCC 35584 / DSM 2162 / JCM 9187 / O7/1)</name>
    <dbReference type="NCBI Taxonomy" id="765177"/>
    <lineage>
        <taxon>Archaea</taxon>
        <taxon>Thermoproteota</taxon>
        <taxon>Thermoprotei</taxon>
        <taxon>Desulfurococcales</taxon>
        <taxon>Desulfurococcaceae</taxon>
        <taxon>Desulfurococcus</taxon>
    </lineage>
</organism>
<dbReference type="eggNOG" id="arCOG10362">
    <property type="taxonomic scope" value="Archaea"/>
</dbReference>
<name>E8R951_DESM0</name>
<keyword evidence="1" id="KW-1133">Transmembrane helix</keyword>
<keyword evidence="3" id="KW-1185">Reference proteome</keyword>
<dbReference type="KEGG" id="dmu:Desmu_0721"/>
<keyword evidence="1" id="KW-0472">Membrane</keyword>
<evidence type="ECO:0000313" key="2">
    <source>
        <dbReference type="EMBL" id="ADV65027.1"/>
    </source>
</evidence>
<gene>
    <name evidence="2" type="ordered locus">Desmu_0721</name>
</gene>
<accession>E8R951</accession>
<keyword evidence="1" id="KW-0812">Transmembrane</keyword>
<dbReference type="GeneID" id="10153416"/>
<dbReference type="AlphaFoldDB" id="E8R951"/>
<evidence type="ECO:0000256" key="1">
    <source>
        <dbReference type="SAM" id="Phobius"/>
    </source>
</evidence>
<dbReference type="RefSeq" id="WP_013562249.1">
    <property type="nucleotide sequence ID" value="NC_014961.1"/>
</dbReference>
<reference evidence="3" key="1">
    <citation type="submission" date="2010-11" db="EMBL/GenBank/DDBJ databases">
        <title>The complete genome of Desulfurococcus mucosus DSM 2162.</title>
        <authorList>
            <consortium name="US DOE Joint Genome Institute (JGI-PGF)"/>
            <person name="Lucas S."/>
            <person name="Copeland A."/>
            <person name="Lapidus A."/>
            <person name="Bruce D."/>
            <person name="Goodwin L."/>
            <person name="Pitluck S."/>
            <person name="Kyrpides N."/>
            <person name="Mavromatis K."/>
            <person name="Pagani I."/>
            <person name="Ivanova N."/>
            <person name="Ovchinnikova G."/>
            <person name="Chertkov O."/>
            <person name="Held B."/>
            <person name="Brettin T."/>
            <person name="Detter J.C."/>
            <person name="Tapia R."/>
            <person name="Han C."/>
            <person name="Land M."/>
            <person name="Hauser L."/>
            <person name="Markowitz V."/>
            <person name="Cheng J.-F."/>
            <person name="Hugenholtz P."/>
            <person name="Woyke T."/>
            <person name="Wu D."/>
            <person name="Wirth R."/>
            <person name="Bilek Y."/>
            <person name="Hader T."/>
            <person name="Klenk H.-P."/>
            <person name="Eisen J.A."/>
        </authorList>
    </citation>
    <scope>NUCLEOTIDE SEQUENCE [LARGE SCALE GENOMIC DNA]</scope>
    <source>
        <strain evidence="3">ATCC 35584 / DSM 2162 / JCM 9187 / O7/1</strain>
    </source>
</reference>
<proteinExistence type="predicted"/>
<evidence type="ECO:0000313" key="3">
    <source>
        <dbReference type="Proteomes" id="UP000001068"/>
    </source>
</evidence>
<feature type="transmembrane region" description="Helical" evidence="1">
    <location>
        <begin position="174"/>
        <end position="192"/>
    </location>
</feature>
<dbReference type="HOGENOM" id="CLU_1307776_0_0_2"/>